<accession>A0A2K2U428</accession>
<protein>
    <submittedName>
        <fullName evidence="1">Uncharacterized protein</fullName>
    </submittedName>
</protein>
<proteinExistence type="predicted"/>
<evidence type="ECO:0000313" key="2">
    <source>
        <dbReference type="Proteomes" id="UP000236488"/>
    </source>
</evidence>
<dbReference type="Proteomes" id="UP000236488">
    <property type="component" value="Unassembled WGS sequence"/>
</dbReference>
<dbReference type="EMBL" id="PPEL01000056">
    <property type="protein sequence ID" value="PNV64958.1"/>
    <property type="molecule type" value="Genomic_DNA"/>
</dbReference>
<comment type="caution">
    <text evidence="1">The sequence shown here is derived from an EMBL/GenBank/DDBJ whole genome shotgun (WGS) entry which is preliminary data.</text>
</comment>
<name>A0A2K2U428_9ACTN</name>
<reference evidence="1 2" key="1">
    <citation type="journal article" date="2018" name="Int. J. Syst. Evol. Microbiol.">
        <title>Rubneribacter badeniensis gen. nov., sp. nov. and Enteroscipio rubneri gen. nov., sp. nov., new members of the Eggerthellaceae isolated from human faeces.</title>
        <authorList>
            <person name="Danylec N."/>
            <person name="Gobl A."/>
            <person name="Stoll D.A."/>
            <person name="Hetzer B."/>
            <person name="Kulling S.E."/>
            <person name="Huch M."/>
        </authorList>
    </citation>
    <scope>NUCLEOTIDE SEQUENCE [LARGE SCALE GENOMIC DNA]</scope>
    <source>
        <strain evidence="1 2">ResAG-85</strain>
    </source>
</reference>
<sequence length="62" mass="6343">MEALNGEPRDSEFQTDENRAVLDAVAFAGDALAPFFLQDPLTGDAGASFEAMAALDPAAAAA</sequence>
<feature type="non-terminal residue" evidence="1">
    <location>
        <position position="62"/>
    </location>
</feature>
<keyword evidence="2" id="KW-1185">Reference proteome</keyword>
<evidence type="ECO:0000313" key="1">
    <source>
        <dbReference type="EMBL" id="PNV64958.1"/>
    </source>
</evidence>
<dbReference type="AlphaFoldDB" id="A0A2K2U428"/>
<gene>
    <name evidence="1" type="ORF">C2L80_09065</name>
</gene>
<organism evidence="1 2">
    <name type="scientific">Rubneribacter badeniensis</name>
    <dbReference type="NCBI Taxonomy" id="2070688"/>
    <lineage>
        <taxon>Bacteria</taxon>
        <taxon>Bacillati</taxon>
        <taxon>Actinomycetota</taxon>
        <taxon>Coriobacteriia</taxon>
        <taxon>Eggerthellales</taxon>
        <taxon>Eggerthellaceae</taxon>
        <taxon>Rubneribacter</taxon>
    </lineage>
</organism>